<evidence type="ECO:0000313" key="2">
    <source>
        <dbReference type="Proteomes" id="UP000075920"/>
    </source>
</evidence>
<dbReference type="AlphaFoldDB" id="A0A182W925"/>
<reference evidence="1" key="2">
    <citation type="submission" date="2020-05" db="UniProtKB">
        <authorList>
            <consortium name="EnsemblMetazoa"/>
        </authorList>
    </citation>
    <scope>IDENTIFICATION</scope>
    <source>
        <strain evidence="1">MINIMUS1</strain>
    </source>
</reference>
<sequence>MLNLLKNVPQASEYLTLYSCSGRPPIAEKQPELLEAIVSIALHGSAAEGKRDESIRSVKTLSDLQEALQLQGYQISRSASYVRLLTYRSNTQEVPVKLLRAKNDKHMKHQDGEFCTTTIHMLEEMSSLLGPNEVTFLSQDDKARVAIGVIAANKQAPLLIHMQYRVTLPDHDWVVANRHKLISRTETVSVKQLVMVVQHMWLFDRENTLHQQLIHMA</sequence>
<protein>
    <submittedName>
        <fullName evidence="1">Uncharacterized protein</fullName>
    </submittedName>
</protein>
<name>A0A182W925_9DIPT</name>
<reference evidence="2" key="1">
    <citation type="submission" date="2013-03" db="EMBL/GenBank/DDBJ databases">
        <title>The Genome Sequence of Anopheles minimus MINIMUS1.</title>
        <authorList>
            <consortium name="The Broad Institute Genomics Platform"/>
            <person name="Neafsey D.E."/>
            <person name="Walton C."/>
            <person name="Walker B."/>
            <person name="Young S.K."/>
            <person name="Zeng Q."/>
            <person name="Gargeya S."/>
            <person name="Fitzgerald M."/>
            <person name="Haas B."/>
            <person name="Abouelleil A."/>
            <person name="Allen A.W."/>
            <person name="Alvarado L."/>
            <person name="Arachchi H.M."/>
            <person name="Berlin A.M."/>
            <person name="Chapman S.B."/>
            <person name="Gainer-Dewar J."/>
            <person name="Goldberg J."/>
            <person name="Griggs A."/>
            <person name="Gujja S."/>
            <person name="Hansen M."/>
            <person name="Howarth C."/>
            <person name="Imamovic A."/>
            <person name="Ireland A."/>
            <person name="Larimer J."/>
            <person name="McCowan C."/>
            <person name="Murphy C."/>
            <person name="Pearson M."/>
            <person name="Poon T.W."/>
            <person name="Priest M."/>
            <person name="Roberts A."/>
            <person name="Saif S."/>
            <person name="Shea T."/>
            <person name="Sisk P."/>
            <person name="Sykes S."/>
            <person name="Wortman J."/>
            <person name="Nusbaum C."/>
            <person name="Birren B."/>
        </authorList>
    </citation>
    <scope>NUCLEOTIDE SEQUENCE [LARGE SCALE GENOMIC DNA]</scope>
    <source>
        <strain evidence="2">MINIMUS1</strain>
    </source>
</reference>
<dbReference type="PANTHER" id="PTHR46954">
    <property type="entry name" value="C2H2-TYPE DOMAIN-CONTAINING PROTEIN"/>
    <property type="match status" value="1"/>
</dbReference>
<keyword evidence="2" id="KW-1185">Reference proteome</keyword>
<dbReference type="EnsemblMetazoa" id="AMIN006849-RA">
    <property type="protein sequence ID" value="AMIN006849-PA"/>
    <property type="gene ID" value="AMIN006849"/>
</dbReference>
<evidence type="ECO:0000313" key="1">
    <source>
        <dbReference type="EnsemblMetazoa" id="AMIN006849-PA"/>
    </source>
</evidence>
<organism evidence="1 2">
    <name type="scientific">Anopheles minimus</name>
    <dbReference type="NCBI Taxonomy" id="112268"/>
    <lineage>
        <taxon>Eukaryota</taxon>
        <taxon>Metazoa</taxon>
        <taxon>Ecdysozoa</taxon>
        <taxon>Arthropoda</taxon>
        <taxon>Hexapoda</taxon>
        <taxon>Insecta</taxon>
        <taxon>Pterygota</taxon>
        <taxon>Neoptera</taxon>
        <taxon>Endopterygota</taxon>
        <taxon>Diptera</taxon>
        <taxon>Nematocera</taxon>
        <taxon>Culicoidea</taxon>
        <taxon>Culicidae</taxon>
        <taxon>Anophelinae</taxon>
        <taxon>Anopheles</taxon>
    </lineage>
</organism>
<accession>A0A182W925</accession>
<proteinExistence type="predicted"/>
<dbReference type="STRING" id="112268.A0A182W925"/>
<dbReference type="VEuPathDB" id="VectorBase:AMIN006849"/>
<dbReference type="Proteomes" id="UP000075920">
    <property type="component" value="Unassembled WGS sequence"/>
</dbReference>
<dbReference type="PANTHER" id="PTHR46954:SF1">
    <property type="entry name" value="C2H2-TYPE DOMAIN-CONTAINING PROTEIN"/>
    <property type="match status" value="1"/>
</dbReference>